<dbReference type="GO" id="GO:0051782">
    <property type="term" value="P:negative regulation of cell division"/>
    <property type="evidence" value="ECO:0007669"/>
    <property type="project" value="TreeGrafter"/>
</dbReference>
<comment type="caution">
    <text evidence="3">Lacks conserved residue(s) required for the propagation of feature annotation.</text>
</comment>
<keyword evidence="8" id="KW-1185">Reference proteome</keyword>
<dbReference type="PANTHER" id="PTHR43384:SF6">
    <property type="entry name" value="SEPTUM SITE-DETERMINING PROTEIN MIND HOMOLOG, CHLOROPLASTIC"/>
    <property type="match status" value="1"/>
</dbReference>
<dbReference type="SUPFAM" id="SSF52540">
    <property type="entry name" value="P-loop containing nucleoside triphosphate hydrolases"/>
    <property type="match status" value="1"/>
</dbReference>
<keyword evidence="2" id="KW-0067">ATP-binding</keyword>
<dbReference type="PANTHER" id="PTHR43384">
    <property type="entry name" value="SEPTUM SITE-DETERMINING PROTEIN MIND HOMOLOG, CHLOROPLASTIC-RELATED"/>
    <property type="match status" value="1"/>
</dbReference>
<dbReference type="Proteomes" id="UP000317422">
    <property type="component" value="Unassembled WGS sequence"/>
</dbReference>
<comment type="caution">
    <text evidence="7">The sequence shown here is derived from an EMBL/GenBank/DDBJ whole genome shotgun (WGS) entry which is preliminary data.</text>
</comment>
<dbReference type="SUPFAM" id="SSF52172">
    <property type="entry name" value="CheY-like"/>
    <property type="match status" value="1"/>
</dbReference>
<dbReference type="Pfam" id="PF07811">
    <property type="entry name" value="TadE"/>
    <property type="match status" value="1"/>
</dbReference>
<dbReference type="RefSeq" id="WP_211351739.1">
    <property type="nucleotide sequence ID" value="NZ_VFQC01000001.1"/>
</dbReference>
<feature type="region of interest" description="Disordered" evidence="4">
    <location>
        <begin position="381"/>
        <end position="421"/>
    </location>
</feature>
<dbReference type="GO" id="GO:0005524">
    <property type="term" value="F:ATP binding"/>
    <property type="evidence" value="ECO:0007669"/>
    <property type="project" value="UniProtKB-KW"/>
</dbReference>
<dbReference type="InterPro" id="IPR012495">
    <property type="entry name" value="TadE-like_dom"/>
</dbReference>
<dbReference type="InterPro" id="IPR050625">
    <property type="entry name" value="ParA/MinD_ATPase"/>
</dbReference>
<protein>
    <submittedName>
        <fullName evidence="7">Pilus assembly protein CpaE</fullName>
    </submittedName>
</protein>
<evidence type="ECO:0000256" key="3">
    <source>
        <dbReference type="PROSITE-ProRule" id="PRU00169"/>
    </source>
</evidence>
<evidence type="ECO:0000256" key="5">
    <source>
        <dbReference type="SAM" id="Phobius"/>
    </source>
</evidence>
<gene>
    <name evidence="7" type="ORF">FHX37_0822</name>
</gene>
<evidence type="ECO:0000259" key="6">
    <source>
        <dbReference type="PROSITE" id="PS50110"/>
    </source>
</evidence>
<dbReference type="InterPro" id="IPR025669">
    <property type="entry name" value="AAA_dom"/>
</dbReference>
<organism evidence="7 8">
    <name type="scientific">Haloactinospora alba</name>
    <dbReference type="NCBI Taxonomy" id="405555"/>
    <lineage>
        <taxon>Bacteria</taxon>
        <taxon>Bacillati</taxon>
        <taxon>Actinomycetota</taxon>
        <taxon>Actinomycetes</taxon>
        <taxon>Streptosporangiales</taxon>
        <taxon>Nocardiopsidaceae</taxon>
        <taxon>Haloactinospora</taxon>
    </lineage>
</organism>
<evidence type="ECO:0000256" key="2">
    <source>
        <dbReference type="ARBA" id="ARBA00022840"/>
    </source>
</evidence>
<proteinExistence type="predicted"/>
<feature type="compositionally biased region" description="Basic and acidic residues" evidence="4">
    <location>
        <begin position="387"/>
        <end position="401"/>
    </location>
</feature>
<dbReference type="InterPro" id="IPR027417">
    <property type="entry name" value="P-loop_NTPase"/>
</dbReference>
<dbReference type="GO" id="GO:0005829">
    <property type="term" value="C:cytosol"/>
    <property type="evidence" value="ECO:0007669"/>
    <property type="project" value="TreeGrafter"/>
</dbReference>
<dbReference type="GO" id="GO:0000160">
    <property type="term" value="P:phosphorelay signal transduction system"/>
    <property type="evidence" value="ECO:0007669"/>
    <property type="project" value="InterPro"/>
</dbReference>
<dbReference type="GO" id="GO:0009898">
    <property type="term" value="C:cytoplasmic side of plasma membrane"/>
    <property type="evidence" value="ECO:0007669"/>
    <property type="project" value="TreeGrafter"/>
</dbReference>
<dbReference type="GO" id="GO:0016887">
    <property type="term" value="F:ATP hydrolysis activity"/>
    <property type="evidence" value="ECO:0007669"/>
    <property type="project" value="TreeGrafter"/>
</dbReference>
<name>A0A543NGK2_9ACTN</name>
<evidence type="ECO:0000256" key="1">
    <source>
        <dbReference type="ARBA" id="ARBA00022741"/>
    </source>
</evidence>
<reference evidence="7 8" key="1">
    <citation type="submission" date="2019-06" db="EMBL/GenBank/DDBJ databases">
        <title>Sequencing the genomes of 1000 actinobacteria strains.</title>
        <authorList>
            <person name="Klenk H.-P."/>
        </authorList>
    </citation>
    <scope>NUCLEOTIDE SEQUENCE [LARGE SCALE GENOMIC DNA]</scope>
    <source>
        <strain evidence="7 8">DSM 45015</strain>
    </source>
</reference>
<feature type="transmembrane region" description="Helical" evidence="5">
    <location>
        <begin position="431"/>
        <end position="453"/>
    </location>
</feature>
<dbReference type="InterPro" id="IPR011006">
    <property type="entry name" value="CheY-like_superfamily"/>
</dbReference>
<dbReference type="InterPro" id="IPR001789">
    <property type="entry name" value="Sig_transdc_resp-reg_receiver"/>
</dbReference>
<accession>A0A543NGK2</accession>
<keyword evidence="5" id="KW-0812">Transmembrane</keyword>
<evidence type="ECO:0000313" key="7">
    <source>
        <dbReference type="EMBL" id="TQN30934.1"/>
    </source>
</evidence>
<dbReference type="PROSITE" id="PS50110">
    <property type="entry name" value="RESPONSE_REGULATORY"/>
    <property type="match status" value="1"/>
</dbReference>
<dbReference type="AlphaFoldDB" id="A0A543NGK2"/>
<dbReference type="EMBL" id="VFQC01000001">
    <property type="protein sequence ID" value="TQN30934.1"/>
    <property type="molecule type" value="Genomic_DNA"/>
</dbReference>
<sequence>MAYQVMLGVPSAELEASLSAGFEELADSQLVSVHQSSREILDTVPKISNLDVVLIHEQLGPLPVLELIRELSRNHPQLAVILLVDEVQADTFNQAMEAGARGVLGTNATLEELSSRISTAAEWSRTLRRHLEAASLDVPVSGSRGSIVALSGSKGGVGTTTTAIQMALTAAKAGRVVCLVDLDLQTGDVPSYLDLNHRRSIVDLVEAADDISAAMLSDTLFVHPDGIHVLLAPSEGERGEDVTGRAARQILGALRSRYEVVIVDCGASMTEAGAMAVELADTSLVVVSPDLPAIRGGQRLVAMWDRLQIRKKDDVTSLLTRQSRKNEIQPDFVRKLLGTPMLKTALPANFRALEEATNTGDPLRVTDEAFRKSLRQLSDEAGILHSQEPERDQFRDEEMKPASRSGKSARKLLGGKRKDEGDDSGVALVELAALVPLFIFFALLVWQVVLVGLTSMYASHAAAEGARQAAVTPDNEEKAAYEARKRIAEPWSKSERFSLDISHPKDRDDNDGSFVQVSIATPSVLPGFDTPWEIGAETRIVPEGHR</sequence>
<keyword evidence="1" id="KW-0547">Nucleotide-binding</keyword>
<evidence type="ECO:0000256" key="4">
    <source>
        <dbReference type="SAM" id="MobiDB-lite"/>
    </source>
</evidence>
<keyword evidence="5" id="KW-0472">Membrane</keyword>
<dbReference type="Gene3D" id="3.40.50.300">
    <property type="entry name" value="P-loop containing nucleotide triphosphate hydrolases"/>
    <property type="match status" value="1"/>
</dbReference>
<keyword evidence="5" id="KW-1133">Transmembrane helix</keyword>
<evidence type="ECO:0000313" key="8">
    <source>
        <dbReference type="Proteomes" id="UP000317422"/>
    </source>
</evidence>
<feature type="domain" description="Response regulatory" evidence="6">
    <location>
        <begin position="4"/>
        <end position="121"/>
    </location>
</feature>
<dbReference type="Gene3D" id="3.40.50.2300">
    <property type="match status" value="1"/>
</dbReference>
<dbReference type="Pfam" id="PF13614">
    <property type="entry name" value="AAA_31"/>
    <property type="match status" value="1"/>
</dbReference>